<gene>
    <name evidence="3" type="ORF">GCM10007884_50140</name>
    <name evidence="4" type="ORF">GGR33_005134</name>
</gene>
<accession>A0A7W6AN08</accession>
<reference evidence="6" key="2">
    <citation type="journal article" date="2019" name="Int. J. Syst. Evol. Microbiol.">
        <title>The Global Catalogue of Microorganisms (GCM) 10K type strain sequencing project: providing services to taxonomists for standard genome sequencing and annotation.</title>
        <authorList>
            <consortium name="The Broad Institute Genomics Platform"/>
            <consortium name="The Broad Institute Genome Sequencing Center for Infectious Disease"/>
            <person name="Wu L."/>
            <person name="Ma J."/>
        </authorList>
    </citation>
    <scope>NUCLEOTIDE SEQUENCE [LARGE SCALE GENOMIC DNA]</scope>
    <source>
        <strain evidence="6">NBRC 107710</strain>
    </source>
</reference>
<comment type="caution">
    <text evidence="4">The sequence shown here is derived from an EMBL/GenBank/DDBJ whole genome shotgun (WGS) entry which is preliminary data.</text>
</comment>
<reference evidence="3" key="4">
    <citation type="submission" date="2023-01" db="EMBL/GenBank/DDBJ databases">
        <title>Draft genome sequence of Methylobacterium brachythecii strain NBRC 107710.</title>
        <authorList>
            <person name="Sun Q."/>
            <person name="Mori K."/>
        </authorList>
    </citation>
    <scope>NUCLEOTIDE SEQUENCE</scope>
    <source>
        <strain evidence="3">NBRC 107710</strain>
    </source>
</reference>
<evidence type="ECO:0000313" key="5">
    <source>
        <dbReference type="Proteomes" id="UP000517759"/>
    </source>
</evidence>
<sequence length="123" mass="12432">MKNFSKIAVGLALAISAAASPSLAQDFNNRGSGYGSDGTLNVWGANLDPARPQRGPLGAVGNVVGGVTGAVGGVVGGTVGAADDIVTGSIAPRRGGRDARYSDLEQEDEMVNQDQRGRSRGAY</sequence>
<keyword evidence="6" id="KW-1185">Reference proteome</keyword>
<feature type="signal peptide" evidence="2">
    <location>
        <begin position="1"/>
        <end position="24"/>
    </location>
</feature>
<evidence type="ECO:0000256" key="1">
    <source>
        <dbReference type="SAM" id="MobiDB-lite"/>
    </source>
</evidence>
<evidence type="ECO:0000256" key="2">
    <source>
        <dbReference type="SAM" id="SignalP"/>
    </source>
</evidence>
<feature type="region of interest" description="Disordered" evidence="1">
    <location>
        <begin position="88"/>
        <end position="123"/>
    </location>
</feature>
<organism evidence="4 5">
    <name type="scientific">Methylobacterium brachythecii</name>
    <dbReference type="NCBI Taxonomy" id="1176177"/>
    <lineage>
        <taxon>Bacteria</taxon>
        <taxon>Pseudomonadati</taxon>
        <taxon>Pseudomonadota</taxon>
        <taxon>Alphaproteobacteria</taxon>
        <taxon>Hyphomicrobiales</taxon>
        <taxon>Methylobacteriaceae</taxon>
        <taxon>Methylobacterium</taxon>
    </lineage>
</organism>
<evidence type="ECO:0000313" key="6">
    <source>
        <dbReference type="Proteomes" id="UP001156881"/>
    </source>
</evidence>
<reference evidence="3" key="1">
    <citation type="journal article" date="2014" name="Int. J. Syst. Evol. Microbiol.">
        <title>Complete genome of a new Firmicutes species belonging to the dominant human colonic microbiota ('Ruminococcus bicirculans') reveals two chromosomes and a selective capacity to utilize plant glucans.</title>
        <authorList>
            <consortium name="NISC Comparative Sequencing Program"/>
            <person name="Wegmann U."/>
            <person name="Louis P."/>
            <person name="Goesmann A."/>
            <person name="Henrissat B."/>
            <person name="Duncan S.H."/>
            <person name="Flint H.J."/>
        </authorList>
    </citation>
    <scope>NUCLEOTIDE SEQUENCE</scope>
    <source>
        <strain evidence="3">NBRC 107710</strain>
    </source>
</reference>
<protein>
    <recommendedName>
        <fullName evidence="7">Glycine zipper domain-containing protein</fullName>
    </recommendedName>
</protein>
<dbReference type="RefSeq" id="WP_183513592.1">
    <property type="nucleotide sequence ID" value="NZ_BSPG01000069.1"/>
</dbReference>
<dbReference type="Proteomes" id="UP001156881">
    <property type="component" value="Unassembled WGS sequence"/>
</dbReference>
<dbReference type="EMBL" id="BSPG01000069">
    <property type="protein sequence ID" value="GLS47014.1"/>
    <property type="molecule type" value="Genomic_DNA"/>
</dbReference>
<proteinExistence type="predicted"/>
<feature type="chain" id="PRO_5030551661" description="Glycine zipper domain-containing protein" evidence="2">
    <location>
        <begin position="25"/>
        <end position="123"/>
    </location>
</feature>
<name>A0A7W6AN08_9HYPH</name>
<evidence type="ECO:0008006" key="7">
    <source>
        <dbReference type="Google" id="ProtNLM"/>
    </source>
</evidence>
<evidence type="ECO:0000313" key="3">
    <source>
        <dbReference type="EMBL" id="GLS47014.1"/>
    </source>
</evidence>
<dbReference type="AlphaFoldDB" id="A0A7W6AN08"/>
<dbReference type="EMBL" id="JACIDN010000015">
    <property type="protein sequence ID" value="MBB3905593.1"/>
    <property type="molecule type" value="Genomic_DNA"/>
</dbReference>
<reference evidence="4 5" key="3">
    <citation type="submission" date="2020-08" db="EMBL/GenBank/DDBJ databases">
        <title>Genomic Encyclopedia of Type Strains, Phase IV (KMG-IV): sequencing the most valuable type-strain genomes for metagenomic binning, comparative biology and taxonomic classification.</title>
        <authorList>
            <person name="Goeker M."/>
        </authorList>
    </citation>
    <scope>NUCLEOTIDE SEQUENCE [LARGE SCALE GENOMIC DNA]</scope>
    <source>
        <strain evidence="4 5">DSM 24105</strain>
    </source>
</reference>
<keyword evidence="2" id="KW-0732">Signal</keyword>
<dbReference type="Proteomes" id="UP000517759">
    <property type="component" value="Unassembled WGS sequence"/>
</dbReference>
<evidence type="ECO:0000313" key="4">
    <source>
        <dbReference type="EMBL" id="MBB3905593.1"/>
    </source>
</evidence>